<name>A0A3Q9HP94_9FIRM</name>
<dbReference type="PANTHER" id="PTHR30290:SF9">
    <property type="entry name" value="OLIGOPEPTIDE-BINDING PROTEIN APPA"/>
    <property type="match status" value="1"/>
</dbReference>
<accession>A0A3Q9HP94</accession>
<feature type="domain" description="Solute-binding protein family 5" evidence="5">
    <location>
        <begin position="78"/>
        <end position="461"/>
    </location>
</feature>
<evidence type="ECO:0000256" key="2">
    <source>
        <dbReference type="ARBA" id="ARBA00022448"/>
    </source>
</evidence>
<dbReference type="InterPro" id="IPR030678">
    <property type="entry name" value="Peptide/Ni-bd"/>
</dbReference>
<dbReference type="GO" id="GO:1904680">
    <property type="term" value="F:peptide transmembrane transporter activity"/>
    <property type="evidence" value="ECO:0007669"/>
    <property type="project" value="TreeGrafter"/>
</dbReference>
<comment type="similarity">
    <text evidence="1">Belongs to the bacterial solute-binding protein 5 family.</text>
</comment>
<evidence type="ECO:0000313" key="6">
    <source>
        <dbReference type="EMBL" id="AZR72589.1"/>
    </source>
</evidence>
<dbReference type="EMBL" id="CP016379">
    <property type="protein sequence ID" value="AZR72589.1"/>
    <property type="molecule type" value="Genomic_DNA"/>
</dbReference>
<dbReference type="AlphaFoldDB" id="A0A3Q9HP94"/>
<dbReference type="Gene3D" id="3.40.190.10">
    <property type="entry name" value="Periplasmic binding protein-like II"/>
    <property type="match status" value="1"/>
</dbReference>
<reference evidence="6 7" key="1">
    <citation type="submission" date="2016-07" db="EMBL/GenBank/DDBJ databases">
        <title>Genome and transcriptome analysis of iron-reducing fermentative bacteria Anoxybacter fermentans.</title>
        <authorList>
            <person name="Zeng X."/>
            <person name="Shao Z."/>
        </authorList>
    </citation>
    <scope>NUCLEOTIDE SEQUENCE [LARGE SCALE GENOMIC DNA]</scope>
    <source>
        <strain evidence="6 7">DY22613</strain>
    </source>
</reference>
<dbReference type="GO" id="GO:0042597">
    <property type="term" value="C:periplasmic space"/>
    <property type="evidence" value="ECO:0007669"/>
    <property type="project" value="UniProtKB-ARBA"/>
</dbReference>
<evidence type="ECO:0000256" key="3">
    <source>
        <dbReference type="ARBA" id="ARBA00022729"/>
    </source>
</evidence>
<sequence length="550" mass="63311">MKKNLILVVISILVLSLNVFASGPVEEIDEYIYGGTLHLARFQAPEGMFNPILSETVYDNDIWELVFDGLITTNKYFEPVPKLAEKWEISDDNLTYTFYLKKGVLFHDGHELTTEDVYYTLMTILHPDYPGVRASNFMTILGAEEYKAGKADTVEGIKVIDDYTISITLKEVTAPFLVSAMYMGILPAHILKDVPVADIDKIEFNRKPIGTGPFKFVEYVTDQYCKLAAFEDYHNGRPYLDYVIYHYLGDDARLIKLEKGEIDWAEIPGYEFEKVKKMENVTLHKQIRNGYGYIGFRVANKDSVVSNKIVRQAIAYGINRQGFVDKVMNGFAIVPNSPISQASWAYANPRDLNQYPYNPKKARELLESDGWKFNKKTGYYEKDGKVCEFELMASSGSEFIDQLMALVQDNLREVGIKVNLVRLEFNAMREKINAGEYEATFMGWSLGADPDPYNVWHSKGSWNRTGYSNPEADKLIEAARATLDRAERKNYYVKWQKIMNEDLPYIYMYANTYIHAVNKRVRGFDPNPLAANPFWRGLEHVWIPKEFRRK</sequence>
<evidence type="ECO:0000259" key="5">
    <source>
        <dbReference type="Pfam" id="PF00496"/>
    </source>
</evidence>
<dbReference type="Gene3D" id="3.90.76.10">
    <property type="entry name" value="Dipeptide-binding Protein, Domain 1"/>
    <property type="match status" value="1"/>
</dbReference>
<dbReference type="InterPro" id="IPR000914">
    <property type="entry name" value="SBP_5_dom"/>
</dbReference>
<gene>
    <name evidence="6" type="ORF">BBF96_03820</name>
</gene>
<protein>
    <recommendedName>
        <fullName evidence="5">Solute-binding protein family 5 domain-containing protein</fullName>
    </recommendedName>
</protein>
<dbReference type="SUPFAM" id="SSF53850">
    <property type="entry name" value="Periplasmic binding protein-like II"/>
    <property type="match status" value="1"/>
</dbReference>
<evidence type="ECO:0000256" key="4">
    <source>
        <dbReference type="SAM" id="SignalP"/>
    </source>
</evidence>
<dbReference type="RefSeq" id="WP_127015917.1">
    <property type="nucleotide sequence ID" value="NZ_CP016379.1"/>
</dbReference>
<organism evidence="6 7">
    <name type="scientific">Anoxybacter fermentans</name>
    <dbReference type="NCBI Taxonomy" id="1323375"/>
    <lineage>
        <taxon>Bacteria</taxon>
        <taxon>Bacillati</taxon>
        <taxon>Bacillota</taxon>
        <taxon>Clostridia</taxon>
        <taxon>Halanaerobiales</taxon>
        <taxon>Anoxybacter</taxon>
    </lineage>
</organism>
<dbReference type="Pfam" id="PF00496">
    <property type="entry name" value="SBP_bac_5"/>
    <property type="match status" value="1"/>
</dbReference>
<proteinExistence type="inferred from homology"/>
<dbReference type="KEGG" id="aft:BBF96_03820"/>
<keyword evidence="2" id="KW-0813">Transport</keyword>
<dbReference type="Gene3D" id="3.10.105.10">
    <property type="entry name" value="Dipeptide-binding Protein, Domain 3"/>
    <property type="match status" value="1"/>
</dbReference>
<dbReference type="OrthoDB" id="9772924at2"/>
<keyword evidence="3 4" id="KW-0732">Signal</keyword>
<dbReference type="InterPro" id="IPR039424">
    <property type="entry name" value="SBP_5"/>
</dbReference>
<dbReference type="GO" id="GO:0015833">
    <property type="term" value="P:peptide transport"/>
    <property type="evidence" value="ECO:0007669"/>
    <property type="project" value="TreeGrafter"/>
</dbReference>
<evidence type="ECO:0000256" key="1">
    <source>
        <dbReference type="ARBA" id="ARBA00005695"/>
    </source>
</evidence>
<dbReference type="CDD" id="cd08514">
    <property type="entry name" value="PBP2_AppA_like"/>
    <property type="match status" value="1"/>
</dbReference>
<feature type="signal peptide" evidence="4">
    <location>
        <begin position="1"/>
        <end position="21"/>
    </location>
</feature>
<dbReference type="Proteomes" id="UP000267250">
    <property type="component" value="Chromosome"/>
</dbReference>
<dbReference type="PIRSF" id="PIRSF002741">
    <property type="entry name" value="MppA"/>
    <property type="match status" value="1"/>
</dbReference>
<evidence type="ECO:0000313" key="7">
    <source>
        <dbReference type="Proteomes" id="UP000267250"/>
    </source>
</evidence>
<dbReference type="GO" id="GO:0043190">
    <property type="term" value="C:ATP-binding cassette (ABC) transporter complex"/>
    <property type="evidence" value="ECO:0007669"/>
    <property type="project" value="InterPro"/>
</dbReference>
<feature type="chain" id="PRO_5018776266" description="Solute-binding protein family 5 domain-containing protein" evidence="4">
    <location>
        <begin position="22"/>
        <end position="550"/>
    </location>
</feature>
<dbReference type="PANTHER" id="PTHR30290">
    <property type="entry name" value="PERIPLASMIC BINDING COMPONENT OF ABC TRANSPORTER"/>
    <property type="match status" value="1"/>
</dbReference>
<keyword evidence="7" id="KW-1185">Reference proteome</keyword>